<keyword evidence="3" id="KW-1185">Reference proteome</keyword>
<accession>A0ABV7UTH7</accession>
<organism evidence="2 3">
    <name type="scientific">Luteimonas notoginsengisoli</name>
    <dbReference type="NCBI Taxonomy" id="1578200"/>
    <lineage>
        <taxon>Bacteria</taxon>
        <taxon>Pseudomonadati</taxon>
        <taxon>Pseudomonadota</taxon>
        <taxon>Gammaproteobacteria</taxon>
        <taxon>Lysobacterales</taxon>
        <taxon>Lysobacteraceae</taxon>
        <taxon>Luteimonas</taxon>
    </lineage>
</organism>
<comment type="caution">
    <text evidence="2">The sequence shown here is derived from an EMBL/GenBank/DDBJ whole genome shotgun (WGS) entry which is preliminary data.</text>
</comment>
<protein>
    <submittedName>
        <fullName evidence="2">Uncharacterized protein</fullName>
    </submittedName>
</protein>
<dbReference type="Proteomes" id="UP001595724">
    <property type="component" value="Unassembled WGS sequence"/>
</dbReference>
<evidence type="ECO:0000256" key="1">
    <source>
        <dbReference type="SAM" id="MobiDB-lite"/>
    </source>
</evidence>
<dbReference type="EMBL" id="JBHRYF010000004">
    <property type="protein sequence ID" value="MFC3659980.1"/>
    <property type="molecule type" value="Genomic_DNA"/>
</dbReference>
<evidence type="ECO:0000313" key="3">
    <source>
        <dbReference type="Proteomes" id="UP001595724"/>
    </source>
</evidence>
<sequence length="157" mass="16215">MNDSNGYAVFFFPQALEVLGEAVKPYLQDGPAGAHVLCNEIDTGGSLVEMTLRGRDTENRELALELMVPVNMVRMVVSTRSDESFGFGPQVVAARPEPVVPANVAETTAPTATSPAASGAPPAPQAPAASETPRPTEAPQNPGAPGTSEESKSGNPS</sequence>
<feature type="region of interest" description="Disordered" evidence="1">
    <location>
        <begin position="102"/>
        <end position="157"/>
    </location>
</feature>
<proteinExistence type="predicted"/>
<reference evidence="3" key="1">
    <citation type="journal article" date="2019" name="Int. J. Syst. Evol. Microbiol.">
        <title>The Global Catalogue of Microorganisms (GCM) 10K type strain sequencing project: providing services to taxonomists for standard genome sequencing and annotation.</title>
        <authorList>
            <consortium name="The Broad Institute Genomics Platform"/>
            <consortium name="The Broad Institute Genome Sequencing Center for Infectious Disease"/>
            <person name="Wu L."/>
            <person name="Ma J."/>
        </authorList>
    </citation>
    <scope>NUCLEOTIDE SEQUENCE [LARGE SCALE GENOMIC DNA]</scope>
    <source>
        <strain evidence="3">KCTC 42211</strain>
    </source>
</reference>
<name>A0ABV7UTH7_9GAMM</name>
<feature type="compositionally biased region" description="Low complexity" evidence="1">
    <location>
        <begin position="102"/>
        <end position="133"/>
    </location>
</feature>
<gene>
    <name evidence="2" type="ORF">ACFOM9_07850</name>
</gene>
<dbReference type="RefSeq" id="WP_386708599.1">
    <property type="nucleotide sequence ID" value="NZ_JBHRYF010000004.1"/>
</dbReference>
<evidence type="ECO:0000313" key="2">
    <source>
        <dbReference type="EMBL" id="MFC3659980.1"/>
    </source>
</evidence>